<evidence type="ECO:0000256" key="1">
    <source>
        <dbReference type="ARBA" id="ARBA00004162"/>
    </source>
</evidence>
<dbReference type="Gene3D" id="3.30.420.270">
    <property type="match status" value="1"/>
</dbReference>
<dbReference type="PANTHER" id="PTHR30558">
    <property type="entry name" value="EXBD MEMBRANE COMPONENT OF PMF-DRIVEN MACROMOLECULE IMPORT SYSTEM"/>
    <property type="match status" value="1"/>
</dbReference>
<evidence type="ECO:0000313" key="9">
    <source>
        <dbReference type="EMBL" id="KGM06407.1"/>
    </source>
</evidence>
<evidence type="ECO:0000313" key="10">
    <source>
        <dbReference type="Proteomes" id="UP000029999"/>
    </source>
</evidence>
<protein>
    <submittedName>
        <fullName evidence="9">Biopolymer transport protein ExbD/TolR</fullName>
    </submittedName>
</protein>
<comment type="subcellular location">
    <subcellularLocation>
        <location evidence="1">Cell membrane</location>
        <topology evidence="1">Single-pass membrane protein</topology>
    </subcellularLocation>
    <subcellularLocation>
        <location evidence="7">Cell membrane</location>
        <topology evidence="7">Single-pass type II membrane protein</topology>
    </subcellularLocation>
</comment>
<dbReference type="GO" id="GO:0015031">
    <property type="term" value="P:protein transport"/>
    <property type="evidence" value="ECO:0007669"/>
    <property type="project" value="UniProtKB-KW"/>
</dbReference>
<comment type="caution">
    <text evidence="9">The sequence shown here is derived from an EMBL/GenBank/DDBJ whole genome shotgun (WGS) entry which is preliminary data.</text>
</comment>
<dbReference type="STRING" id="392484.LP43_1627"/>
<dbReference type="GO" id="GO:0022857">
    <property type="term" value="F:transmembrane transporter activity"/>
    <property type="evidence" value="ECO:0007669"/>
    <property type="project" value="InterPro"/>
</dbReference>
<proteinExistence type="inferred from homology"/>
<dbReference type="PANTHER" id="PTHR30558:SF3">
    <property type="entry name" value="BIOPOLYMER TRANSPORT PROTEIN EXBD-RELATED"/>
    <property type="match status" value="1"/>
</dbReference>
<keyword evidence="4 7" id="KW-0812">Transmembrane</keyword>
<dbReference type="RefSeq" id="WP_036314119.1">
    <property type="nucleotide sequence ID" value="NZ_JRQD01000004.1"/>
</dbReference>
<feature type="transmembrane region" description="Helical" evidence="8">
    <location>
        <begin position="21"/>
        <end position="39"/>
    </location>
</feature>
<evidence type="ECO:0000256" key="2">
    <source>
        <dbReference type="ARBA" id="ARBA00005811"/>
    </source>
</evidence>
<dbReference type="InterPro" id="IPR003400">
    <property type="entry name" value="ExbD"/>
</dbReference>
<organism evidence="9 10">
    <name type="scientific">Methylophaga thiooxydans</name>
    <dbReference type="NCBI Taxonomy" id="392484"/>
    <lineage>
        <taxon>Bacteria</taxon>
        <taxon>Pseudomonadati</taxon>
        <taxon>Pseudomonadota</taxon>
        <taxon>Gammaproteobacteria</taxon>
        <taxon>Thiotrichales</taxon>
        <taxon>Piscirickettsiaceae</taxon>
        <taxon>Methylophaga</taxon>
    </lineage>
</organism>
<dbReference type="GO" id="GO:0005886">
    <property type="term" value="C:plasma membrane"/>
    <property type="evidence" value="ECO:0007669"/>
    <property type="project" value="UniProtKB-SubCell"/>
</dbReference>
<reference evidence="9 10" key="1">
    <citation type="submission" date="2014-09" db="EMBL/GenBank/DDBJ databases">
        <authorList>
            <person name="Grob C."/>
            <person name="Taubert M."/>
            <person name="Howat A.M."/>
            <person name="Burns O.J."/>
            <person name="Dixon J.L."/>
            <person name="Chen Y."/>
            <person name="Murrell J.C."/>
        </authorList>
    </citation>
    <scope>NUCLEOTIDE SEQUENCE [LARGE SCALE GENOMIC DNA]</scope>
    <source>
        <strain evidence="9">L4</strain>
    </source>
</reference>
<dbReference type="AlphaFoldDB" id="A0A0A0BFE6"/>
<gene>
    <name evidence="9" type="primary">exbD</name>
    <name evidence="9" type="ORF">LP43_1627</name>
</gene>
<evidence type="ECO:0000256" key="5">
    <source>
        <dbReference type="ARBA" id="ARBA00022989"/>
    </source>
</evidence>
<keyword evidence="7" id="KW-0813">Transport</keyword>
<keyword evidence="5 8" id="KW-1133">Transmembrane helix</keyword>
<evidence type="ECO:0000256" key="6">
    <source>
        <dbReference type="ARBA" id="ARBA00023136"/>
    </source>
</evidence>
<comment type="similarity">
    <text evidence="2 7">Belongs to the ExbD/TolR family.</text>
</comment>
<evidence type="ECO:0000256" key="4">
    <source>
        <dbReference type="ARBA" id="ARBA00022692"/>
    </source>
</evidence>
<dbReference type="EMBL" id="JRQD01000004">
    <property type="protein sequence ID" value="KGM06407.1"/>
    <property type="molecule type" value="Genomic_DNA"/>
</dbReference>
<dbReference type="Pfam" id="PF02472">
    <property type="entry name" value="ExbD"/>
    <property type="match status" value="1"/>
</dbReference>
<sequence length="142" mass="15485">MKVGQSIQHKKPSQDDNLIPLINIVFLMLIFFMVAGHISPSDPLTVQPPTSSSETPESEKPLVLVVSTDGQIAFDQVILTKQELAAQITSKFEAAEDKNSFNLLVKVDANLAVEELQSILQVIKQTGLKRVALATQKTAETS</sequence>
<evidence type="ECO:0000256" key="8">
    <source>
        <dbReference type="SAM" id="Phobius"/>
    </source>
</evidence>
<accession>A0A0A0BFE6</accession>
<dbReference type="Proteomes" id="UP000029999">
    <property type="component" value="Unassembled WGS sequence"/>
</dbReference>
<evidence type="ECO:0000256" key="7">
    <source>
        <dbReference type="RuleBase" id="RU003879"/>
    </source>
</evidence>
<keyword evidence="7" id="KW-0653">Protein transport</keyword>
<keyword evidence="3" id="KW-1003">Cell membrane</keyword>
<evidence type="ECO:0000256" key="3">
    <source>
        <dbReference type="ARBA" id="ARBA00022475"/>
    </source>
</evidence>
<keyword evidence="6 8" id="KW-0472">Membrane</keyword>
<name>A0A0A0BFE6_9GAMM</name>